<dbReference type="GO" id="GO:0003723">
    <property type="term" value="F:RNA binding"/>
    <property type="evidence" value="ECO:0007669"/>
    <property type="project" value="TreeGrafter"/>
</dbReference>
<dbReference type="Gene3D" id="1.20.1390.10">
    <property type="entry name" value="PWI domain"/>
    <property type="match status" value="1"/>
</dbReference>
<evidence type="ECO:0000256" key="2">
    <source>
        <dbReference type="SAM" id="MobiDB-lite"/>
    </source>
</evidence>
<dbReference type="Pfam" id="PF01480">
    <property type="entry name" value="PWI"/>
    <property type="match status" value="1"/>
</dbReference>
<dbReference type="SMART" id="SM00311">
    <property type="entry name" value="PWI"/>
    <property type="match status" value="1"/>
</dbReference>
<dbReference type="InterPro" id="IPR002483">
    <property type="entry name" value="PWI_dom"/>
</dbReference>
<protein>
    <submittedName>
        <fullName evidence="4">PWI domain-containing protein</fullName>
    </submittedName>
</protein>
<keyword evidence="1" id="KW-0507">mRNA processing</keyword>
<dbReference type="SUPFAM" id="SSF101233">
    <property type="entry name" value="PWI domain"/>
    <property type="match status" value="1"/>
</dbReference>
<dbReference type="GO" id="GO:0005681">
    <property type="term" value="C:spliceosomal complex"/>
    <property type="evidence" value="ECO:0007669"/>
    <property type="project" value="TreeGrafter"/>
</dbReference>
<feature type="region of interest" description="Disordered" evidence="2">
    <location>
        <begin position="341"/>
        <end position="475"/>
    </location>
</feature>
<evidence type="ECO:0000313" key="4">
    <source>
        <dbReference type="EMBL" id="TVY14907.1"/>
    </source>
</evidence>
<dbReference type="InterPro" id="IPR052225">
    <property type="entry name" value="Ser/Arg_repetitive_matrix"/>
</dbReference>
<sequence>MASSVDAKLLKSTKFPPEFSQKVDMQKVNVEVMKKWIAGKIAEILNNDDDVVIELCYNLMEGARFPDIKKMQIQLTGFLDKDTAPFCKELWKLCLSAQSNPQGVPKELLEAKKLELIQEKKWLVNDAKKISEESAKRPMLEIASGPSVEIVVVVDLEGEGETTGEVGVEDVAMIETEILVEEMRGSLGEAMVETTIDAAQEIPDLPLGVDPILESEGRIEEMLTPTCPLDEADRDTRVPPRDLLLVHPREIAVVQYQGLGLLLRADGGPSPGHQTGAAIGAGEAEEEEEALIVELVADHQVLPIPLVRHHPSVDEQRLIPSALLRLQEDLVTAPSLSANLRQEDLGVTPPPDRDRLQLPDHVSRGEDRMERSPTLVDDIETRTTTRKDRRLTRSRSRSVTPPRRRRRSPSRSRSRGGRDRKRRRSLERYEPAKRRRNTSSVSSPVDTKNRSADSDNTYDKGSPPREKEIGSAGPAVTTEAEVDGGLFGGFAFNEADISDGIQMKDPRRQASVLREKLLKDKIKKMRKSSIDSTKAQANTH</sequence>
<dbReference type="PANTHER" id="PTHR23148">
    <property type="entry name" value="SERINE/ARGININE REGULATED NUCLEAR MATRIX PROTEIN"/>
    <property type="match status" value="1"/>
</dbReference>
<feature type="domain" description="PWI" evidence="3">
    <location>
        <begin position="12"/>
        <end position="111"/>
    </location>
</feature>
<gene>
    <name evidence="4" type="ORF">LARI1_G007795</name>
</gene>
<organism evidence="4 5">
    <name type="scientific">Lachnellula arida</name>
    <dbReference type="NCBI Taxonomy" id="1316785"/>
    <lineage>
        <taxon>Eukaryota</taxon>
        <taxon>Fungi</taxon>
        <taxon>Dikarya</taxon>
        <taxon>Ascomycota</taxon>
        <taxon>Pezizomycotina</taxon>
        <taxon>Leotiomycetes</taxon>
        <taxon>Helotiales</taxon>
        <taxon>Lachnaceae</taxon>
        <taxon>Lachnellula</taxon>
    </lineage>
</organism>
<dbReference type="Proteomes" id="UP000469559">
    <property type="component" value="Unassembled WGS sequence"/>
</dbReference>
<evidence type="ECO:0000259" key="3">
    <source>
        <dbReference type="PROSITE" id="PS51025"/>
    </source>
</evidence>
<reference evidence="4 5" key="1">
    <citation type="submission" date="2018-05" db="EMBL/GenBank/DDBJ databases">
        <title>Whole genome sequencing for identification of molecular markers to develop diagnostic detection tools for the regulated plant pathogen Lachnellula willkommii.</title>
        <authorList>
            <person name="Giroux E."/>
            <person name="Bilodeau G."/>
        </authorList>
    </citation>
    <scope>NUCLEOTIDE SEQUENCE [LARGE SCALE GENOMIC DNA]</scope>
    <source>
        <strain evidence="4 5">CBS 203.66</strain>
    </source>
</reference>
<dbReference type="OrthoDB" id="163257at2759"/>
<dbReference type="EMBL" id="QGMF01000592">
    <property type="protein sequence ID" value="TVY14907.1"/>
    <property type="molecule type" value="Genomic_DNA"/>
</dbReference>
<evidence type="ECO:0000256" key="1">
    <source>
        <dbReference type="ARBA" id="ARBA00022664"/>
    </source>
</evidence>
<proteinExistence type="predicted"/>
<keyword evidence="5" id="KW-1185">Reference proteome</keyword>
<feature type="compositionally biased region" description="Basic residues" evidence="2">
    <location>
        <begin position="387"/>
        <end position="425"/>
    </location>
</feature>
<dbReference type="AlphaFoldDB" id="A0A8T9B596"/>
<dbReference type="InterPro" id="IPR036483">
    <property type="entry name" value="PWI_dom_sf"/>
</dbReference>
<accession>A0A8T9B596</accession>
<name>A0A8T9B596_9HELO</name>
<feature type="compositionally biased region" description="Basic and acidic residues" evidence="2">
    <location>
        <begin position="351"/>
        <end position="371"/>
    </location>
</feature>
<dbReference type="PANTHER" id="PTHR23148:SF0">
    <property type="entry name" value="SERINE_ARGININE REPETITIVE MATRIX PROTEIN 1"/>
    <property type="match status" value="1"/>
</dbReference>
<dbReference type="GO" id="GO:0006397">
    <property type="term" value="P:mRNA processing"/>
    <property type="evidence" value="ECO:0007669"/>
    <property type="project" value="UniProtKB-KW"/>
</dbReference>
<dbReference type="PROSITE" id="PS51025">
    <property type="entry name" value="PWI"/>
    <property type="match status" value="1"/>
</dbReference>
<dbReference type="GO" id="GO:0048024">
    <property type="term" value="P:regulation of mRNA splicing, via spliceosome"/>
    <property type="evidence" value="ECO:0007669"/>
    <property type="project" value="TreeGrafter"/>
</dbReference>
<comment type="caution">
    <text evidence="4">The sequence shown here is derived from an EMBL/GenBank/DDBJ whole genome shotgun (WGS) entry which is preliminary data.</text>
</comment>
<evidence type="ECO:0000313" key="5">
    <source>
        <dbReference type="Proteomes" id="UP000469559"/>
    </source>
</evidence>